<proteinExistence type="inferred from homology"/>
<organism evidence="9 10">
    <name type="scientific">Paracoccus laeviglucosivorans</name>
    <dbReference type="NCBI Taxonomy" id="1197861"/>
    <lineage>
        <taxon>Bacteria</taxon>
        <taxon>Pseudomonadati</taxon>
        <taxon>Pseudomonadota</taxon>
        <taxon>Alphaproteobacteria</taxon>
        <taxon>Rhodobacterales</taxon>
        <taxon>Paracoccaceae</taxon>
        <taxon>Paracoccus</taxon>
    </lineage>
</organism>
<evidence type="ECO:0000256" key="7">
    <source>
        <dbReference type="RuleBase" id="RU363032"/>
    </source>
</evidence>
<keyword evidence="3" id="KW-1003">Cell membrane</keyword>
<keyword evidence="5 7" id="KW-1133">Transmembrane helix</keyword>
<feature type="transmembrane region" description="Helical" evidence="7">
    <location>
        <begin position="270"/>
        <end position="296"/>
    </location>
</feature>
<feature type="transmembrane region" description="Helical" evidence="7">
    <location>
        <begin position="244"/>
        <end position="264"/>
    </location>
</feature>
<dbReference type="AlphaFoldDB" id="A0A521FBD0"/>
<sequence length="303" mass="32111">MAIFRRSFLTLVSLLVLLILVFFLSRLTGDPSYLFLPVNATPEARAAFAQANGFDQPLVTQFITYVQNMLTGDFGTSLRQQRPAIDIALEAFPITLKLAGVTLAIAIAGALVMGSLAAWKPRGLVDRTVGLTSLAGASAPDFWVAITLVLIFSVSLGILPTSGMGGIAYWILPVIVLGLRPFGLLVQVVRGAMIAALSSPYVKTARAKGASETRVIFVHALRNSMLPVITVAGDIAASLMNGAVIVETIFGWPGIGGVMINAILQRDFAVIQATILVTAIAILILNIVVDLLYGVLDPRVRAA</sequence>
<evidence type="ECO:0000256" key="6">
    <source>
        <dbReference type="ARBA" id="ARBA00023136"/>
    </source>
</evidence>
<dbReference type="PANTHER" id="PTHR43163:SF6">
    <property type="entry name" value="DIPEPTIDE TRANSPORT SYSTEM PERMEASE PROTEIN DPPB-RELATED"/>
    <property type="match status" value="1"/>
</dbReference>
<name>A0A521FBD0_9RHOB</name>
<dbReference type="SUPFAM" id="SSF161098">
    <property type="entry name" value="MetI-like"/>
    <property type="match status" value="1"/>
</dbReference>
<evidence type="ECO:0000256" key="3">
    <source>
        <dbReference type="ARBA" id="ARBA00022475"/>
    </source>
</evidence>
<reference evidence="9 10" key="1">
    <citation type="submission" date="2017-05" db="EMBL/GenBank/DDBJ databases">
        <authorList>
            <person name="Varghese N."/>
            <person name="Submissions S."/>
        </authorList>
    </citation>
    <scope>NUCLEOTIDE SEQUENCE [LARGE SCALE GENOMIC DNA]</scope>
    <source>
        <strain evidence="9 10">DSM 100094</strain>
    </source>
</reference>
<dbReference type="PANTHER" id="PTHR43163">
    <property type="entry name" value="DIPEPTIDE TRANSPORT SYSTEM PERMEASE PROTEIN DPPB-RELATED"/>
    <property type="match status" value="1"/>
</dbReference>
<dbReference type="InterPro" id="IPR035906">
    <property type="entry name" value="MetI-like_sf"/>
</dbReference>
<dbReference type="RefSeq" id="WP_142664404.1">
    <property type="nucleotide sequence ID" value="NZ_FXTK01000020.1"/>
</dbReference>
<evidence type="ECO:0000313" key="10">
    <source>
        <dbReference type="Proteomes" id="UP000319014"/>
    </source>
</evidence>
<feature type="transmembrane region" description="Helical" evidence="7">
    <location>
        <begin position="167"/>
        <end position="189"/>
    </location>
</feature>
<comment type="subcellular location">
    <subcellularLocation>
        <location evidence="1 7">Cell membrane</location>
        <topology evidence="1 7">Multi-pass membrane protein</topology>
    </subcellularLocation>
</comment>
<comment type="similarity">
    <text evidence="7">Belongs to the binding-protein-dependent transport system permease family.</text>
</comment>
<dbReference type="GO" id="GO:0005886">
    <property type="term" value="C:plasma membrane"/>
    <property type="evidence" value="ECO:0007669"/>
    <property type="project" value="UniProtKB-SubCell"/>
</dbReference>
<keyword evidence="6 7" id="KW-0472">Membrane</keyword>
<gene>
    <name evidence="9" type="ORF">SAMN06265221_1204</name>
</gene>
<evidence type="ECO:0000256" key="4">
    <source>
        <dbReference type="ARBA" id="ARBA00022692"/>
    </source>
</evidence>
<dbReference type="Gene3D" id="1.10.3720.10">
    <property type="entry name" value="MetI-like"/>
    <property type="match status" value="1"/>
</dbReference>
<keyword evidence="10" id="KW-1185">Reference proteome</keyword>
<dbReference type="PROSITE" id="PS50928">
    <property type="entry name" value="ABC_TM1"/>
    <property type="match status" value="1"/>
</dbReference>
<protein>
    <submittedName>
        <fullName evidence="9">Peptide/nickel transport system permease protein</fullName>
    </submittedName>
</protein>
<feature type="transmembrane region" description="Helical" evidence="7">
    <location>
        <begin position="98"/>
        <end position="119"/>
    </location>
</feature>
<evidence type="ECO:0000256" key="2">
    <source>
        <dbReference type="ARBA" id="ARBA00022448"/>
    </source>
</evidence>
<dbReference type="GO" id="GO:0071916">
    <property type="term" value="F:dipeptide transmembrane transporter activity"/>
    <property type="evidence" value="ECO:0007669"/>
    <property type="project" value="TreeGrafter"/>
</dbReference>
<evidence type="ECO:0000313" key="9">
    <source>
        <dbReference type="EMBL" id="SMO93453.1"/>
    </source>
</evidence>
<keyword evidence="2 7" id="KW-0813">Transport</keyword>
<dbReference type="EMBL" id="FXTK01000020">
    <property type="protein sequence ID" value="SMO93453.1"/>
    <property type="molecule type" value="Genomic_DNA"/>
</dbReference>
<dbReference type="InterPro" id="IPR000515">
    <property type="entry name" value="MetI-like"/>
</dbReference>
<dbReference type="Pfam" id="PF19300">
    <property type="entry name" value="BPD_transp_1_N"/>
    <property type="match status" value="1"/>
</dbReference>
<dbReference type="Proteomes" id="UP000319014">
    <property type="component" value="Unassembled WGS sequence"/>
</dbReference>
<keyword evidence="4 7" id="KW-0812">Transmembrane</keyword>
<feature type="domain" description="ABC transmembrane type-1" evidence="8">
    <location>
        <begin position="92"/>
        <end position="293"/>
    </location>
</feature>
<feature type="transmembrane region" description="Helical" evidence="7">
    <location>
        <begin position="140"/>
        <end position="161"/>
    </location>
</feature>
<dbReference type="InterPro" id="IPR045621">
    <property type="entry name" value="BPD_transp_1_N"/>
</dbReference>
<evidence type="ECO:0000256" key="1">
    <source>
        <dbReference type="ARBA" id="ARBA00004651"/>
    </source>
</evidence>
<dbReference type="Pfam" id="PF00528">
    <property type="entry name" value="BPD_transp_1"/>
    <property type="match status" value="1"/>
</dbReference>
<dbReference type="CDD" id="cd06261">
    <property type="entry name" value="TM_PBP2"/>
    <property type="match status" value="1"/>
</dbReference>
<evidence type="ECO:0000259" key="8">
    <source>
        <dbReference type="PROSITE" id="PS50928"/>
    </source>
</evidence>
<accession>A0A521FBD0</accession>
<dbReference type="OrthoDB" id="9807402at2"/>
<evidence type="ECO:0000256" key="5">
    <source>
        <dbReference type="ARBA" id="ARBA00022989"/>
    </source>
</evidence>